<keyword evidence="3" id="KW-1185">Reference proteome</keyword>
<gene>
    <name evidence="2" type="ORF">PIB30_062746</name>
</gene>
<dbReference type="Proteomes" id="UP001341840">
    <property type="component" value="Unassembled WGS sequence"/>
</dbReference>
<organism evidence="2 3">
    <name type="scientific">Stylosanthes scabra</name>
    <dbReference type="NCBI Taxonomy" id="79078"/>
    <lineage>
        <taxon>Eukaryota</taxon>
        <taxon>Viridiplantae</taxon>
        <taxon>Streptophyta</taxon>
        <taxon>Embryophyta</taxon>
        <taxon>Tracheophyta</taxon>
        <taxon>Spermatophyta</taxon>
        <taxon>Magnoliopsida</taxon>
        <taxon>eudicotyledons</taxon>
        <taxon>Gunneridae</taxon>
        <taxon>Pentapetalae</taxon>
        <taxon>rosids</taxon>
        <taxon>fabids</taxon>
        <taxon>Fabales</taxon>
        <taxon>Fabaceae</taxon>
        <taxon>Papilionoideae</taxon>
        <taxon>50 kb inversion clade</taxon>
        <taxon>dalbergioids sensu lato</taxon>
        <taxon>Dalbergieae</taxon>
        <taxon>Pterocarpus clade</taxon>
        <taxon>Stylosanthes</taxon>
    </lineage>
</organism>
<feature type="compositionally biased region" description="Basic and acidic residues" evidence="1">
    <location>
        <begin position="75"/>
        <end position="84"/>
    </location>
</feature>
<feature type="region of interest" description="Disordered" evidence="1">
    <location>
        <begin position="42"/>
        <end position="128"/>
    </location>
</feature>
<protein>
    <submittedName>
        <fullName evidence="2">Uncharacterized protein</fullName>
    </submittedName>
</protein>
<dbReference type="EMBL" id="JASCZI010000587">
    <property type="protein sequence ID" value="MED6112554.1"/>
    <property type="molecule type" value="Genomic_DNA"/>
</dbReference>
<proteinExistence type="predicted"/>
<evidence type="ECO:0000313" key="3">
    <source>
        <dbReference type="Proteomes" id="UP001341840"/>
    </source>
</evidence>
<sequence>MAADDLLWWGGPALWWSGGPSPWSGVGGCVCHRTDCDMKRVRRTTVASPTPALSSSDQMQECPSSEETNTQAAHVPERVADHPARPRPRHPRQAHPACHTAAAPQPYPHHQPPSSSPSGADLVCSTCP</sequence>
<evidence type="ECO:0000313" key="2">
    <source>
        <dbReference type="EMBL" id="MED6112554.1"/>
    </source>
</evidence>
<accession>A0ABU6QKQ5</accession>
<reference evidence="2 3" key="1">
    <citation type="journal article" date="2023" name="Plants (Basel)">
        <title>Bridging the Gap: Combining Genomics and Transcriptomics Approaches to Understand Stylosanthes scabra, an Orphan Legume from the Brazilian Caatinga.</title>
        <authorList>
            <person name="Ferreira-Neto J.R.C."/>
            <person name="da Silva M.D."/>
            <person name="Binneck E."/>
            <person name="de Melo N.F."/>
            <person name="da Silva R.H."/>
            <person name="de Melo A.L.T.M."/>
            <person name="Pandolfi V."/>
            <person name="Bustamante F.O."/>
            <person name="Brasileiro-Vidal A.C."/>
            <person name="Benko-Iseppon A.M."/>
        </authorList>
    </citation>
    <scope>NUCLEOTIDE SEQUENCE [LARGE SCALE GENOMIC DNA]</scope>
    <source>
        <tissue evidence="2">Leaves</tissue>
    </source>
</reference>
<name>A0ABU6QKQ5_9FABA</name>
<comment type="caution">
    <text evidence="2">The sequence shown here is derived from an EMBL/GenBank/DDBJ whole genome shotgun (WGS) entry which is preliminary data.</text>
</comment>
<feature type="compositionally biased region" description="Polar residues" evidence="1">
    <location>
        <begin position="45"/>
        <end position="72"/>
    </location>
</feature>
<feature type="compositionally biased region" description="Pro residues" evidence="1">
    <location>
        <begin position="105"/>
        <end position="115"/>
    </location>
</feature>
<evidence type="ECO:0000256" key="1">
    <source>
        <dbReference type="SAM" id="MobiDB-lite"/>
    </source>
</evidence>